<name>A0A2S6NEI8_9HYPH</name>
<dbReference type="Gene3D" id="3.40.1570.10">
    <property type="entry name" value="HemS/ChuS/ChuX like domains"/>
    <property type="match status" value="1"/>
</dbReference>
<dbReference type="Proteomes" id="UP000239089">
    <property type="component" value="Unassembled WGS sequence"/>
</dbReference>
<reference evidence="1 2" key="1">
    <citation type="journal article" date="2018" name="Arch. Microbiol.">
        <title>New insights into the metabolic potential of the phototrophic purple bacterium Rhodopila globiformis DSM 161(T) from its draft genome sequence and evidence for a vanadium-dependent nitrogenase.</title>
        <authorList>
            <person name="Imhoff J.F."/>
            <person name="Rahn T."/>
            <person name="Kunzel S."/>
            <person name="Neulinger S.C."/>
        </authorList>
    </citation>
    <scope>NUCLEOTIDE SEQUENCE [LARGE SCALE GENOMIC DNA]</scope>
    <source>
        <strain evidence="1 2">DSM 16996</strain>
    </source>
</reference>
<dbReference type="EMBL" id="NHSJ01000031">
    <property type="protein sequence ID" value="PPQ33009.1"/>
    <property type="molecule type" value="Genomic_DNA"/>
</dbReference>
<dbReference type="AlphaFoldDB" id="A0A2S6NEI8"/>
<dbReference type="InterPro" id="IPR010413">
    <property type="entry name" value="HutX-like"/>
</dbReference>
<dbReference type="Pfam" id="PF06228">
    <property type="entry name" value="ChuX_HutX"/>
    <property type="match status" value="1"/>
</dbReference>
<proteinExistence type="predicted"/>
<evidence type="ECO:0000313" key="1">
    <source>
        <dbReference type="EMBL" id="PPQ33009.1"/>
    </source>
</evidence>
<evidence type="ECO:0008006" key="3">
    <source>
        <dbReference type="Google" id="ProtNLM"/>
    </source>
</evidence>
<comment type="caution">
    <text evidence="1">The sequence shown here is derived from an EMBL/GenBank/DDBJ whole genome shotgun (WGS) entry which is preliminary data.</text>
</comment>
<organism evidence="1 2">
    <name type="scientific">Rhodoblastus sphagnicola</name>
    <dbReference type="NCBI Taxonomy" id="333368"/>
    <lineage>
        <taxon>Bacteria</taxon>
        <taxon>Pseudomonadati</taxon>
        <taxon>Pseudomonadota</taxon>
        <taxon>Alphaproteobacteria</taxon>
        <taxon>Hyphomicrobiales</taxon>
        <taxon>Rhodoblastaceae</taxon>
        <taxon>Rhodoblastus</taxon>
    </lineage>
</organism>
<dbReference type="SUPFAM" id="SSF144064">
    <property type="entry name" value="Heme iron utilization protein-like"/>
    <property type="match status" value="1"/>
</dbReference>
<dbReference type="OrthoDB" id="8781266at2"/>
<gene>
    <name evidence="1" type="ORF">CCR94_03270</name>
</gene>
<protein>
    <recommendedName>
        <fullName evidence="3">Heme utilization protein HuvX</fullName>
    </recommendedName>
</protein>
<sequence>MNIAVTIPASDFATRLQAAGTALAIGDADLDEIARRHDLALRDVLALLPSSQACKADGRYFAEVWDELASWGRVVFATSDAHGAFEMTTQLQPGRAGRGLFNLFALAPGPDAPSRDLCAAVWLVDRPRSGRGSRAVIFLNQAGDALFKILVRRDVARQPDGNQLAKFEAMWAKWRRCSST</sequence>
<evidence type="ECO:0000313" key="2">
    <source>
        <dbReference type="Proteomes" id="UP000239089"/>
    </source>
</evidence>
<keyword evidence="2" id="KW-1185">Reference proteome</keyword>
<dbReference type="RefSeq" id="WP_104506451.1">
    <property type="nucleotide sequence ID" value="NZ_JACIGC010000022.1"/>
</dbReference>
<accession>A0A2S6NEI8</accession>
<dbReference type="InterPro" id="IPR053733">
    <property type="entry name" value="Heme_Transport_Util_sf"/>
</dbReference>